<feature type="compositionally biased region" description="Low complexity" evidence="2">
    <location>
        <begin position="897"/>
        <end position="923"/>
    </location>
</feature>
<proteinExistence type="predicted"/>
<evidence type="ECO:0000313" key="4">
    <source>
        <dbReference type="EMBL" id="GIM04365.1"/>
    </source>
</evidence>
<evidence type="ECO:0000256" key="2">
    <source>
        <dbReference type="SAM" id="MobiDB-lite"/>
    </source>
</evidence>
<feature type="region of interest" description="Disordered" evidence="2">
    <location>
        <begin position="93"/>
        <end position="283"/>
    </location>
</feature>
<reference evidence="3" key="1">
    <citation type="journal article" date="2021" name="Proc. Natl. Acad. Sci. U.S.A.">
        <title>Three genomes in the algal genus Volvox reveal the fate of a haploid sex-determining region after a transition to homothallism.</title>
        <authorList>
            <person name="Yamamoto K."/>
            <person name="Hamaji T."/>
            <person name="Kawai-Toyooka H."/>
            <person name="Matsuzaki R."/>
            <person name="Takahashi F."/>
            <person name="Nishimura Y."/>
            <person name="Kawachi M."/>
            <person name="Noguchi H."/>
            <person name="Minakuchi Y."/>
            <person name="Umen J.G."/>
            <person name="Toyoda A."/>
            <person name="Nozaki H."/>
        </authorList>
    </citation>
    <scope>NUCLEOTIDE SEQUENCE</scope>
    <source>
        <strain evidence="4">NIES-3785</strain>
        <strain evidence="3">NIES-3786</strain>
    </source>
</reference>
<feature type="compositionally biased region" description="Gly residues" evidence="2">
    <location>
        <begin position="230"/>
        <end position="248"/>
    </location>
</feature>
<evidence type="ECO:0000313" key="3">
    <source>
        <dbReference type="EMBL" id="GIL85881.1"/>
    </source>
</evidence>
<protein>
    <recommendedName>
        <fullName evidence="6">SET domain-containing protein</fullName>
    </recommendedName>
</protein>
<feature type="compositionally biased region" description="Low complexity" evidence="2">
    <location>
        <begin position="98"/>
        <end position="120"/>
    </location>
</feature>
<evidence type="ECO:0000313" key="5">
    <source>
        <dbReference type="Proteomes" id="UP000747110"/>
    </source>
</evidence>
<feature type="region of interest" description="Disordered" evidence="2">
    <location>
        <begin position="1121"/>
        <end position="1153"/>
    </location>
</feature>
<dbReference type="EMBL" id="BNCP01000034">
    <property type="protein sequence ID" value="GIL85881.1"/>
    <property type="molecule type" value="Genomic_DNA"/>
</dbReference>
<dbReference type="Proteomes" id="UP000747110">
    <property type="component" value="Unassembled WGS sequence"/>
</dbReference>
<sequence>MTSVEDPGHPIMFSPEGELRPFKRSRANVPGEDDSEAGFLNGIDFTDTLEGLSDGLVSVLEDSDFADCVLPNLFDGSPDGIGKLNTTLTEAQNHGALRPRSSLRSSPPLPMPLGGSISPPVTSPKTSAGGTREQIAAPSAAPGLHRAVSASGHRHVTPIPPSGAFIPTPLSATTSVPIPRATGSASLARGPGSGNGPSRPFPGSGSGSGSGSPSVSCRPGAGPGSARLGFGSGSGLASGGRSGSGSGAPGSASAGTGTLQPSGGGGHGAAAREKNAAARGVGRSGSVPAAAAAAGGFSGWSHSGLDGEDENEEGTADRRILGSPIQRVSSALGIATAAAAATTCAGSSAAAAGSLLLQVFNGAMRPEVAALAAAAAQRALVTSPAVPPGLYFSEPEQGDPNRTASAAAAPARGSKRGGKDRQGFAAGSMLPAPTALPFSKYYPEAEAELIAALYSKRPLPRRVRVEPITDRCHPCFRNPFEGLASVKERKKLVATGPLPEGSLLGAYTGELRSGKMDERIVGCDLSGAEGLKAAFTLTLLDDLETRASEHEVVVQNSPPIRDSLVIVGDPVTCPLAEANAPRFWGSCASLKRGPNGEGERSACNCRAYKCRTNNAAVIPCVLKVRLSRLKASVEAAGGGACAPEGLLKGLEVLRAASAAAAAAGTLSGTQALSVGTVATVSAAGTAPAAAGSGGTRAGGATGATAAAAGSVFSDDTDKSTFVYGIVTVVVTSSIVKEGEEVFLRWDSDDSFFAVADQNLRQYLYIRGLAAERDSADAKVSEQRRQLALLRRAHRECQAAREAAIRQRDEAIHQKEEVERSLEEAVRQREEAIRQKEEAFEDLNGQRAAAAAVAAAAGPRVTRLEARVAQLLAERDTLTAQLEQLQKHRPLLLQQRYSQQHPQEQPHPHQYQQQQQLHQQQSEQESPRQSLGQAEDLFDERKFRMKDQDSKLQQHHLIRGPAEAAPPPPPPGLMPTDNCHLTKRQRTDWATDIQTSALEIDTTGTAREAAAAGVVVNCLSREPGKTACTGNGGDWHLSDPGGPETIELLQRYTDAKQHHDAAATELVAALGQREAAQQRLQVQLADAGRQLAVAKREADEAKGRLDELQRELDASRLRAAQAQQRWLNGAPTGGLSDGTGCDDDGDGGGDDERP</sequence>
<keyword evidence="1" id="KW-0175">Coiled coil</keyword>
<dbReference type="AlphaFoldDB" id="A0A8J4FTZ7"/>
<evidence type="ECO:0008006" key="6">
    <source>
        <dbReference type="Google" id="ProtNLM"/>
    </source>
</evidence>
<feature type="region of interest" description="Disordered" evidence="2">
    <location>
        <begin position="1"/>
        <end position="37"/>
    </location>
</feature>
<comment type="caution">
    <text evidence="3">The sequence shown here is derived from an EMBL/GenBank/DDBJ whole genome shotgun (WGS) entry which is preliminary data.</text>
</comment>
<feature type="coiled-coil region" evidence="1">
    <location>
        <begin position="772"/>
        <end position="887"/>
    </location>
</feature>
<feature type="compositionally biased region" description="Acidic residues" evidence="2">
    <location>
        <begin position="1139"/>
        <end position="1153"/>
    </location>
</feature>
<dbReference type="OrthoDB" id="546954at2759"/>
<gene>
    <name evidence="3" type="ORF">Vretifemale_14412</name>
    <name evidence="4" type="ORF">Vretimale_8916</name>
</gene>
<dbReference type="EMBL" id="BNCQ01000016">
    <property type="protein sequence ID" value="GIM04365.1"/>
    <property type="molecule type" value="Genomic_DNA"/>
</dbReference>
<organism evidence="3 5">
    <name type="scientific">Volvox reticuliferus</name>
    <dbReference type="NCBI Taxonomy" id="1737510"/>
    <lineage>
        <taxon>Eukaryota</taxon>
        <taxon>Viridiplantae</taxon>
        <taxon>Chlorophyta</taxon>
        <taxon>core chlorophytes</taxon>
        <taxon>Chlorophyceae</taxon>
        <taxon>CS clade</taxon>
        <taxon>Chlamydomonadales</taxon>
        <taxon>Volvocaceae</taxon>
        <taxon>Volvox</taxon>
    </lineage>
</organism>
<name>A0A8J4FTZ7_9CHLO</name>
<feature type="compositionally biased region" description="Low complexity" evidence="2">
    <location>
        <begin position="249"/>
        <end position="261"/>
    </location>
</feature>
<feature type="compositionally biased region" description="Low complexity" evidence="2">
    <location>
        <begin position="211"/>
        <end position="229"/>
    </location>
</feature>
<dbReference type="Proteomes" id="UP000722791">
    <property type="component" value="Unassembled WGS sequence"/>
</dbReference>
<evidence type="ECO:0000256" key="1">
    <source>
        <dbReference type="SAM" id="Coils"/>
    </source>
</evidence>
<feature type="region of interest" description="Disordered" evidence="2">
    <location>
        <begin position="896"/>
        <end position="930"/>
    </location>
</feature>
<accession>A0A8J4FTZ7</accession>
<keyword evidence="5" id="KW-1185">Reference proteome</keyword>
<feature type="region of interest" description="Disordered" evidence="2">
    <location>
        <begin position="391"/>
        <end position="426"/>
    </location>
</feature>